<dbReference type="OrthoDB" id="9761531at2"/>
<dbReference type="InterPro" id="IPR001279">
    <property type="entry name" value="Metallo-B-lactamas"/>
</dbReference>
<dbReference type="InterPro" id="IPR025405">
    <property type="entry name" value="DUF4131"/>
</dbReference>
<evidence type="ECO:0000313" key="9">
    <source>
        <dbReference type="Proteomes" id="UP000295293"/>
    </source>
</evidence>
<dbReference type="Pfam" id="PF00753">
    <property type="entry name" value="Lactamase_B"/>
    <property type="match status" value="1"/>
</dbReference>
<dbReference type="InterPro" id="IPR035681">
    <property type="entry name" value="ComA-like_MBL"/>
</dbReference>
<dbReference type="EMBL" id="SNZH01000025">
    <property type="protein sequence ID" value="TDR37367.1"/>
    <property type="molecule type" value="Genomic_DNA"/>
</dbReference>
<dbReference type="PANTHER" id="PTHR30619:SF1">
    <property type="entry name" value="RECOMBINATION PROTEIN 2"/>
    <property type="match status" value="1"/>
</dbReference>
<dbReference type="InterPro" id="IPR036866">
    <property type="entry name" value="RibonucZ/Hydroxyglut_hydro"/>
</dbReference>
<evidence type="ECO:0000259" key="7">
    <source>
        <dbReference type="SMART" id="SM00849"/>
    </source>
</evidence>
<dbReference type="RefSeq" id="WP_133821748.1">
    <property type="nucleotide sequence ID" value="NZ_SNZH01000025.1"/>
</dbReference>
<evidence type="ECO:0000256" key="5">
    <source>
        <dbReference type="ARBA" id="ARBA00023136"/>
    </source>
</evidence>
<feature type="transmembrane region" description="Helical" evidence="6">
    <location>
        <begin position="258"/>
        <end position="280"/>
    </location>
</feature>
<feature type="transmembrane region" description="Helical" evidence="6">
    <location>
        <begin position="477"/>
        <end position="500"/>
    </location>
</feature>
<sequence>MSGLVSWAYSAFVARRRVAPHLLAPAAVAAVLAGALLLQLSPALPAPWLLAAGCVVALLLCRRPLLCWPAFCLLGACWFGLRADLALAQRLPHELEGADLHVQLRVRDLPDARADALRFDAQIESASYQGRVVPLRGRLRLSWYGVAPRVAACSRWHLQLRLKRPRGASNPGGFDLERHALQLDLVATGYVREDAGNRELATRGFCVDSLRERIAAAIAAQFGDSATAHLLRALAVGDQRGLSDEEWQVLRATGVGHLIAISGLHVSLLGLLGAGCARRLWRLWPQCTLRWPAAVLETPLALACATAYAALAGFGLATLRTLLMIAVVALARLARRHLGLGQSLALAMAAMLLADPLALLSAGFWLSYAGVALLLYCLDSSGARSAWRELVRAQGAMSLGLLPLSVWLFGQSSVVGPLANLVAVPWISFVVVPLTLAGALLVLPLPFAGSFFLQLAAWTLEWQWLLLQWLAQWPLAQWYFAESGVMALLLAGLAVSWLLLPRGMPLRGLGLLLLLPLLWPRTTEVQPGEFEVNVIDVGQGLAVLLRTHGHALLYDTGARYPSGFDLGEAVVVPAAQALDLRRLDRLVLSHADMDHAGGAAAVQRALQPRTLLVGDAALPGAPACEAGQQWQWDGVEFRVLHPDAATPRQGNDASCVLLVQSGQGRLLLTGDISAAVEPAVAEAAGRAPLVLLVPHHGSKTSSSAALLDALSVQLALVSAGYRNRFGHPHPAVTERYRARGIRVLDTAESGCLRLIFSPAAAPRLLEQCRLARRRYWTE</sequence>
<evidence type="ECO:0000256" key="2">
    <source>
        <dbReference type="ARBA" id="ARBA00022475"/>
    </source>
</evidence>
<protein>
    <submittedName>
        <fullName evidence="8">Competence protein ComEC</fullName>
    </submittedName>
</protein>
<name>A0A4R6YKA3_9GAMM</name>
<keyword evidence="5 6" id="KW-0472">Membrane</keyword>
<dbReference type="GO" id="GO:0005886">
    <property type="term" value="C:plasma membrane"/>
    <property type="evidence" value="ECO:0007669"/>
    <property type="project" value="UniProtKB-SubCell"/>
</dbReference>
<accession>A0A4R6YKA3</accession>
<organism evidence="8 9">
    <name type="scientific">Tahibacter aquaticus</name>
    <dbReference type="NCBI Taxonomy" id="520092"/>
    <lineage>
        <taxon>Bacteria</taxon>
        <taxon>Pseudomonadati</taxon>
        <taxon>Pseudomonadota</taxon>
        <taxon>Gammaproteobacteria</taxon>
        <taxon>Lysobacterales</taxon>
        <taxon>Rhodanobacteraceae</taxon>
        <taxon>Tahibacter</taxon>
    </lineage>
</organism>
<dbReference type="GO" id="GO:0030420">
    <property type="term" value="P:establishment of competence for transformation"/>
    <property type="evidence" value="ECO:0007669"/>
    <property type="project" value="InterPro"/>
</dbReference>
<dbReference type="AlphaFoldDB" id="A0A4R6YKA3"/>
<feature type="domain" description="Metallo-beta-lactamase" evidence="7">
    <location>
        <begin position="539"/>
        <end position="721"/>
    </location>
</feature>
<dbReference type="Pfam" id="PF13567">
    <property type="entry name" value="DUF4131"/>
    <property type="match status" value="1"/>
</dbReference>
<dbReference type="PANTHER" id="PTHR30619">
    <property type="entry name" value="DNA INTERNALIZATION/COMPETENCE PROTEIN COMEC/REC2"/>
    <property type="match status" value="1"/>
</dbReference>
<feature type="transmembrane region" description="Helical" evidence="6">
    <location>
        <begin position="300"/>
        <end position="331"/>
    </location>
</feature>
<feature type="transmembrane region" description="Helical" evidence="6">
    <location>
        <begin position="44"/>
        <end position="61"/>
    </location>
</feature>
<dbReference type="Proteomes" id="UP000295293">
    <property type="component" value="Unassembled WGS sequence"/>
</dbReference>
<keyword evidence="9" id="KW-1185">Reference proteome</keyword>
<gene>
    <name evidence="8" type="ORF">DFR29_12529</name>
</gene>
<evidence type="ECO:0000313" key="8">
    <source>
        <dbReference type="EMBL" id="TDR37367.1"/>
    </source>
</evidence>
<reference evidence="8 9" key="1">
    <citation type="submission" date="2019-03" db="EMBL/GenBank/DDBJ databases">
        <title>Genomic Encyclopedia of Type Strains, Phase IV (KMG-IV): sequencing the most valuable type-strain genomes for metagenomic binning, comparative biology and taxonomic classification.</title>
        <authorList>
            <person name="Goeker M."/>
        </authorList>
    </citation>
    <scope>NUCLEOTIDE SEQUENCE [LARGE SCALE GENOMIC DNA]</scope>
    <source>
        <strain evidence="8 9">DSM 21667</strain>
    </source>
</reference>
<keyword evidence="3 6" id="KW-0812">Transmembrane</keyword>
<comment type="subcellular location">
    <subcellularLocation>
        <location evidence="1">Cell membrane</location>
        <topology evidence="1">Multi-pass membrane protein</topology>
    </subcellularLocation>
</comment>
<keyword evidence="2" id="KW-1003">Cell membrane</keyword>
<dbReference type="InterPro" id="IPR052159">
    <property type="entry name" value="Competence_DNA_uptake"/>
</dbReference>
<dbReference type="Pfam" id="PF03772">
    <property type="entry name" value="Competence"/>
    <property type="match status" value="1"/>
</dbReference>
<dbReference type="SMART" id="SM00849">
    <property type="entry name" value="Lactamase_B"/>
    <property type="match status" value="1"/>
</dbReference>
<keyword evidence="4 6" id="KW-1133">Transmembrane helix</keyword>
<proteinExistence type="predicted"/>
<dbReference type="CDD" id="cd07731">
    <property type="entry name" value="ComA-like_MBL-fold"/>
    <property type="match status" value="1"/>
</dbReference>
<evidence type="ECO:0000256" key="4">
    <source>
        <dbReference type="ARBA" id="ARBA00022989"/>
    </source>
</evidence>
<evidence type="ECO:0000256" key="3">
    <source>
        <dbReference type="ARBA" id="ARBA00022692"/>
    </source>
</evidence>
<dbReference type="Gene3D" id="3.60.15.10">
    <property type="entry name" value="Ribonuclease Z/Hydroxyacylglutathione hydrolase-like"/>
    <property type="match status" value="1"/>
</dbReference>
<dbReference type="InterPro" id="IPR004477">
    <property type="entry name" value="ComEC_N"/>
</dbReference>
<dbReference type="NCBIfam" id="TIGR00360">
    <property type="entry name" value="ComEC_N-term"/>
    <property type="match status" value="1"/>
</dbReference>
<feature type="transmembrane region" description="Helical" evidence="6">
    <location>
        <begin position="21"/>
        <end position="38"/>
    </location>
</feature>
<dbReference type="InterPro" id="IPR004797">
    <property type="entry name" value="Competence_ComEC/Rec2"/>
</dbReference>
<dbReference type="NCBIfam" id="TIGR00361">
    <property type="entry name" value="ComEC_Rec2"/>
    <property type="match status" value="1"/>
</dbReference>
<dbReference type="SUPFAM" id="SSF56281">
    <property type="entry name" value="Metallo-hydrolase/oxidoreductase"/>
    <property type="match status" value="1"/>
</dbReference>
<comment type="caution">
    <text evidence="8">The sequence shown here is derived from an EMBL/GenBank/DDBJ whole genome shotgun (WGS) entry which is preliminary data.</text>
</comment>
<evidence type="ECO:0000256" key="1">
    <source>
        <dbReference type="ARBA" id="ARBA00004651"/>
    </source>
</evidence>
<evidence type="ECO:0000256" key="6">
    <source>
        <dbReference type="SAM" id="Phobius"/>
    </source>
</evidence>